<proteinExistence type="predicted"/>
<evidence type="ECO:0000313" key="2">
    <source>
        <dbReference type="Proteomes" id="UP000290289"/>
    </source>
</evidence>
<comment type="caution">
    <text evidence="1">The sequence shown here is derived from an EMBL/GenBank/DDBJ whole genome shotgun (WGS) entry which is preliminary data.</text>
</comment>
<accession>A0A498IYT6</accession>
<evidence type="ECO:0000313" key="1">
    <source>
        <dbReference type="EMBL" id="RXH88410.1"/>
    </source>
</evidence>
<sequence length="90" mass="10215">MVLDLSNSKTNTQPCLHSWIFVIYSQISKSLQIEAPIRRINVPMHTTVNISIFLRSDAEAQNFIDPPPNFVSIHIHQSASKPSVFIQNKI</sequence>
<reference evidence="1 2" key="1">
    <citation type="submission" date="2018-10" db="EMBL/GenBank/DDBJ databases">
        <title>A high-quality apple genome assembly.</title>
        <authorList>
            <person name="Hu J."/>
        </authorList>
    </citation>
    <scope>NUCLEOTIDE SEQUENCE [LARGE SCALE GENOMIC DNA]</scope>
    <source>
        <strain evidence="2">cv. HFTH1</strain>
        <tissue evidence="1">Young leaf</tissue>
    </source>
</reference>
<dbReference type="Proteomes" id="UP000290289">
    <property type="component" value="Chromosome 9"/>
</dbReference>
<name>A0A498IYT6_MALDO</name>
<organism evidence="1 2">
    <name type="scientific">Malus domestica</name>
    <name type="common">Apple</name>
    <name type="synonym">Pyrus malus</name>
    <dbReference type="NCBI Taxonomy" id="3750"/>
    <lineage>
        <taxon>Eukaryota</taxon>
        <taxon>Viridiplantae</taxon>
        <taxon>Streptophyta</taxon>
        <taxon>Embryophyta</taxon>
        <taxon>Tracheophyta</taxon>
        <taxon>Spermatophyta</taxon>
        <taxon>Magnoliopsida</taxon>
        <taxon>eudicotyledons</taxon>
        <taxon>Gunneridae</taxon>
        <taxon>Pentapetalae</taxon>
        <taxon>rosids</taxon>
        <taxon>fabids</taxon>
        <taxon>Rosales</taxon>
        <taxon>Rosaceae</taxon>
        <taxon>Amygdaloideae</taxon>
        <taxon>Maleae</taxon>
        <taxon>Malus</taxon>
    </lineage>
</organism>
<protein>
    <submittedName>
        <fullName evidence="1">Uncharacterized protein</fullName>
    </submittedName>
</protein>
<gene>
    <name evidence="1" type="ORF">DVH24_000009</name>
</gene>
<dbReference type="AlphaFoldDB" id="A0A498IYT6"/>
<dbReference type="EMBL" id="RDQH01000335">
    <property type="protein sequence ID" value="RXH88410.1"/>
    <property type="molecule type" value="Genomic_DNA"/>
</dbReference>
<keyword evidence="2" id="KW-1185">Reference proteome</keyword>